<sequence>MTGESIEPTDFDAGDRDAREVASEVADDPERFLALMPHYYRGEVSIMKSLLDRMDLTVDWAIAVLVALLALSLESADRPPHFLLVGMGAMTMFLLFDVRRYRTFDATRARVRMIEENLFANAFDPRGAERTEWRAEISDDLRVPTLKVTTREAVARRLRRVYLPLLAVLLAAWTYRITVFVPGEAWTETAAVPGIPGIAVTVGVALYYAALLTIAYWPKRREAMGEFHGEQPGEWKG</sequence>
<feature type="transmembrane region" description="Helical" evidence="1">
    <location>
        <begin position="161"/>
        <end position="183"/>
    </location>
</feature>
<dbReference type="PIRSF" id="PIRSF015000">
    <property type="entry name" value="UCP01500"/>
    <property type="match status" value="1"/>
</dbReference>
<accession>A0ABD6A6X2</accession>
<keyword evidence="1" id="KW-0812">Transmembrane</keyword>
<organism evidence="2 3">
    <name type="scientific">Halomarina halobia</name>
    <dbReference type="NCBI Taxonomy" id="3033386"/>
    <lineage>
        <taxon>Archaea</taxon>
        <taxon>Methanobacteriati</taxon>
        <taxon>Methanobacteriota</taxon>
        <taxon>Stenosarchaea group</taxon>
        <taxon>Halobacteria</taxon>
        <taxon>Halobacteriales</taxon>
        <taxon>Natronomonadaceae</taxon>
        <taxon>Halomarina</taxon>
    </lineage>
</organism>
<keyword evidence="3" id="KW-1185">Reference proteome</keyword>
<dbReference type="Pfam" id="PF10028">
    <property type="entry name" value="DUF2270"/>
    <property type="match status" value="1"/>
</dbReference>
<evidence type="ECO:0000313" key="2">
    <source>
        <dbReference type="EMBL" id="MFC7315882.1"/>
    </source>
</evidence>
<dbReference type="RefSeq" id="WP_276305283.1">
    <property type="nucleotide sequence ID" value="NZ_CP119992.1"/>
</dbReference>
<feature type="transmembrane region" description="Helical" evidence="1">
    <location>
        <begin position="79"/>
        <end position="98"/>
    </location>
</feature>
<dbReference type="GeneID" id="79314860"/>
<dbReference type="Proteomes" id="UP001596547">
    <property type="component" value="Unassembled WGS sequence"/>
</dbReference>
<evidence type="ECO:0000313" key="3">
    <source>
        <dbReference type="Proteomes" id="UP001596547"/>
    </source>
</evidence>
<feature type="transmembrane region" description="Helical" evidence="1">
    <location>
        <begin position="56"/>
        <end position="73"/>
    </location>
</feature>
<dbReference type="EMBL" id="JBHTBF010000001">
    <property type="protein sequence ID" value="MFC7315882.1"/>
    <property type="molecule type" value="Genomic_DNA"/>
</dbReference>
<evidence type="ECO:0000256" key="1">
    <source>
        <dbReference type="SAM" id="Phobius"/>
    </source>
</evidence>
<proteinExistence type="predicted"/>
<dbReference type="InterPro" id="IPR014470">
    <property type="entry name" value="UCP01500"/>
</dbReference>
<dbReference type="AlphaFoldDB" id="A0ABD6A6X2"/>
<name>A0ABD6A6X2_9EURY</name>
<reference evidence="2 3" key="1">
    <citation type="journal article" date="2019" name="Int. J. Syst. Evol. Microbiol.">
        <title>The Global Catalogue of Microorganisms (GCM) 10K type strain sequencing project: providing services to taxonomists for standard genome sequencing and annotation.</title>
        <authorList>
            <consortium name="The Broad Institute Genomics Platform"/>
            <consortium name="The Broad Institute Genome Sequencing Center for Infectious Disease"/>
            <person name="Wu L."/>
            <person name="Ma J."/>
        </authorList>
    </citation>
    <scope>NUCLEOTIDE SEQUENCE [LARGE SCALE GENOMIC DNA]</scope>
    <source>
        <strain evidence="2 3">PSR21</strain>
    </source>
</reference>
<gene>
    <name evidence="2" type="ORF">ACFQPE_03610</name>
</gene>
<keyword evidence="1" id="KW-0472">Membrane</keyword>
<feature type="transmembrane region" description="Helical" evidence="1">
    <location>
        <begin position="195"/>
        <end position="217"/>
    </location>
</feature>
<keyword evidence="1" id="KW-1133">Transmembrane helix</keyword>
<comment type="caution">
    <text evidence="2">The sequence shown here is derived from an EMBL/GenBank/DDBJ whole genome shotgun (WGS) entry which is preliminary data.</text>
</comment>
<protein>
    <submittedName>
        <fullName evidence="2">DUF2270 domain-containing protein</fullName>
    </submittedName>
</protein>